<organism evidence="3">
    <name type="scientific">marine sediment metagenome</name>
    <dbReference type="NCBI Taxonomy" id="412755"/>
    <lineage>
        <taxon>unclassified sequences</taxon>
        <taxon>metagenomes</taxon>
        <taxon>ecological metagenomes</taxon>
    </lineage>
</organism>
<keyword evidence="2" id="KW-0812">Transmembrane</keyword>
<comment type="caution">
    <text evidence="3">The sequence shown here is derived from an EMBL/GenBank/DDBJ whole genome shotgun (WGS) entry which is preliminary data.</text>
</comment>
<keyword evidence="2" id="KW-0472">Membrane</keyword>
<dbReference type="Gene3D" id="1.25.40.10">
    <property type="entry name" value="Tetratricopeptide repeat domain"/>
    <property type="match status" value="2"/>
</dbReference>
<evidence type="ECO:0000256" key="1">
    <source>
        <dbReference type="SAM" id="MobiDB-lite"/>
    </source>
</evidence>
<dbReference type="PROSITE" id="PS50005">
    <property type="entry name" value="TPR"/>
    <property type="match status" value="1"/>
</dbReference>
<protein>
    <submittedName>
        <fullName evidence="3">Uncharacterized protein</fullName>
    </submittedName>
</protein>
<keyword evidence="2" id="KW-1133">Transmembrane helix</keyword>
<gene>
    <name evidence="3" type="ORF">LCGC14_0041150</name>
</gene>
<feature type="compositionally biased region" description="Low complexity" evidence="1">
    <location>
        <begin position="57"/>
        <end position="72"/>
    </location>
</feature>
<dbReference type="SMART" id="SM00028">
    <property type="entry name" value="TPR"/>
    <property type="match status" value="4"/>
</dbReference>
<sequence length="498" mass="53910">MQGGKTANGDRISGWVWVALAVLLLLALAVVFVLPRLVQEYELPLVPRASTAPVATTSAPATSAAPQISPFDEAQRARQRREAQDALASLLERQQALDEMAVSQWAATEYDAAIAAARRGDEFYRNTEFVQAALAYQESDLALADLQERVPTVLDRTVAAGNAAIAAEDSALALERFTLALRLDPDSAPAQRGLARAQTLDEVEGLIAAGLALQEQGDLQAAQQQFEQAAGLDSEHQQAAALVAENRQMITDANYTAVMSEGFALLQQEQAEAAIAAFERALRIKPGSDEAGAAIAQTREQVTLSSIAGLQAQAETHEANEDWEQAVAAYDAVLALDSNLVFALEGRDYSARRLQLDRLLAVNIEQPMRLSDQAAYDEAQEVYRIGRDLEADLLAEQGSVGERLAQQLDTMEVLLEQMLVPVAVTLNSDNATNVTVYQVGELGTFSETTLMLRPGRYVAVGTRPGYRDVREEFVVGFGRELNSLSIRCNEEVAAVNRP</sequence>
<dbReference type="EMBL" id="LAZR01000008">
    <property type="protein sequence ID" value="KKO08996.1"/>
    <property type="molecule type" value="Genomic_DNA"/>
</dbReference>
<accession>A0A0F9VV62</accession>
<evidence type="ECO:0000256" key="2">
    <source>
        <dbReference type="SAM" id="Phobius"/>
    </source>
</evidence>
<dbReference type="InterPro" id="IPR019734">
    <property type="entry name" value="TPR_rpt"/>
</dbReference>
<dbReference type="Pfam" id="PF13181">
    <property type="entry name" value="TPR_8"/>
    <property type="match status" value="2"/>
</dbReference>
<name>A0A0F9VV62_9ZZZZ</name>
<dbReference type="AlphaFoldDB" id="A0A0F9VV62"/>
<evidence type="ECO:0000313" key="3">
    <source>
        <dbReference type="EMBL" id="KKO08996.1"/>
    </source>
</evidence>
<dbReference type="InterPro" id="IPR011990">
    <property type="entry name" value="TPR-like_helical_dom_sf"/>
</dbReference>
<proteinExistence type="predicted"/>
<reference evidence="3" key="1">
    <citation type="journal article" date="2015" name="Nature">
        <title>Complex archaea that bridge the gap between prokaryotes and eukaryotes.</title>
        <authorList>
            <person name="Spang A."/>
            <person name="Saw J.H."/>
            <person name="Jorgensen S.L."/>
            <person name="Zaremba-Niedzwiedzka K."/>
            <person name="Martijn J."/>
            <person name="Lind A.E."/>
            <person name="van Eijk R."/>
            <person name="Schleper C."/>
            <person name="Guy L."/>
            <person name="Ettema T.J."/>
        </authorList>
    </citation>
    <scope>NUCLEOTIDE SEQUENCE</scope>
</reference>
<feature type="region of interest" description="Disordered" evidence="1">
    <location>
        <begin position="57"/>
        <end position="76"/>
    </location>
</feature>
<feature type="transmembrane region" description="Helical" evidence="2">
    <location>
        <begin position="12"/>
        <end position="34"/>
    </location>
</feature>
<dbReference type="SUPFAM" id="SSF48452">
    <property type="entry name" value="TPR-like"/>
    <property type="match status" value="1"/>
</dbReference>